<dbReference type="EMBL" id="BDRX01000059">
    <property type="protein sequence ID" value="GBF95027.1"/>
    <property type="molecule type" value="Genomic_DNA"/>
</dbReference>
<keyword evidence="3" id="KW-1185">Reference proteome</keyword>
<comment type="caution">
    <text evidence="2">The sequence shown here is derived from an EMBL/GenBank/DDBJ whole genome shotgun (WGS) entry which is preliminary data.</text>
</comment>
<protein>
    <recommendedName>
        <fullName evidence="4">Protein kinase domain-containing protein</fullName>
    </recommendedName>
</protein>
<feature type="region of interest" description="Disordered" evidence="1">
    <location>
        <begin position="71"/>
        <end position="102"/>
    </location>
</feature>
<dbReference type="AlphaFoldDB" id="A0A2V0PCY4"/>
<evidence type="ECO:0000313" key="2">
    <source>
        <dbReference type="EMBL" id="GBF95027.1"/>
    </source>
</evidence>
<dbReference type="OrthoDB" id="544644at2759"/>
<feature type="region of interest" description="Disordered" evidence="1">
    <location>
        <begin position="315"/>
        <end position="349"/>
    </location>
</feature>
<accession>A0A2V0PCY4</accession>
<feature type="compositionally biased region" description="Low complexity" evidence="1">
    <location>
        <begin position="71"/>
        <end position="85"/>
    </location>
</feature>
<dbReference type="Proteomes" id="UP000247498">
    <property type="component" value="Unassembled WGS sequence"/>
</dbReference>
<evidence type="ECO:0008006" key="4">
    <source>
        <dbReference type="Google" id="ProtNLM"/>
    </source>
</evidence>
<dbReference type="SUPFAM" id="SSF56112">
    <property type="entry name" value="Protein kinase-like (PK-like)"/>
    <property type="match status" value="1"/>
</dbReference>
<dbReference type="InterPro" id="IPR011009">
    <property type="entry name" value="Kinase-like_dom_sf"/>
</dbReference>
<organism evidence="2 3">
    <name type="scientific">Raphidocelis subcapitata</name>
    <dbReference type="NCBI Taxonomy" id="307507"/>
    <lineage>
        <taxon>Eukaryota</taxon>
        <taxon>Viridiplantae</taxon>
        <taxon>Chlorophyta</taxon>
        <taxon>core chlorophytes</taxon>
        <taxon>Chlorophyceae</taxon>
        <taxon>CS clade</taxon>
        <taxon>Sphaeropleales</taxon>
        <taxon>Selenastraceae</taxon>
        <taxon>Raphidocelis</taxon>
    </lineage>
</organism>
<dbReference type="InParanoid" id="A0A2V0PCY4"/>
<sequence>MRSAAARALLAAALDCRNTAGNLAVATPAGGGGSGLFAAAAAAACGALLRRTAACSCGSGGLSSGRWFSSSSSSGSSSSSSSSSSNAARDEPASSGNSGDTGAGPALRALADLLAMHASGAAALAYLHDRGVLHRDVKPDNLGVLSGERLRLFDWGEAPPDQRRAAAAAAAALAPPLRAAADAALLAAAAAAYRDLFTSADQMHKRDVLGVPRPLLDDAPPPPAGADGAAAAPAPGRTQLFYPVRDLTRLPDRPDAGLVAGLRGRYMGSPLAYMQLLPNHMEVSYQAMSTIMLWPPMEVFNPFHIDYELAVKRHPSVRQRPLRSGTRRRQRQRAVVVNSKSVGLRPPAS</sequence>
<evidence type="ECO:0000256" key="1">
    <source>
        <dbReference type="SAM" id="MobiDB-lite"/>
    </source>
</evidence>
<name>A0A2V0PCY4_9CHLO</name>
<gene>
    <name evidence="2" type="ORF">Rsub_07528</name>
</gene>
<dbReference type="Gene3D" id="1.10.510.10">
    <property type="entry name" value="Transferase(Phosphotransferase) domain 1"/>
    <property type="match status" value="1"/>
</dbReference>
<proteinExistence type="predicted"/>
<feature type="compositionally biased region" description="Basic residues" evidence="1">
    <location>
        <begin position="315"/>
        <end position="332"/>
    </location>
</feature>
<reference evidence="2 3" key="1">
    <citation type="journal article" date="2018" name="Sci. Rep.">
        <title>Raphidocelis subcapitata (=Pseudokirchneriella subcapitata) provides an insight into genome evolution and environmental adaptations in the Sphaeropleales.</title>
        <authorList>
            <person name="Suzuki S."/>
            <person name="Yamaguchi H."/>
            <person name="Nakajima N."/>
            <person name="Kawachi M."/>
        </authorList>
    </citation>
    <scope>NUCLEOTIDE SEQUENCE [LARGE SCALE GENOMIC DNA]</scope>
    <source>
        <strain evidence="2 3">NIES-35</strain>
    </source>
</reference>
<evidence type="ECO:0000313" key="3">
    <source>
        <dbReference type="Proteomes" id="UP000247498"/>
    </source>
</evidence>